<feature type="domain" description="Cell morphogenesis central region" evidence="1">
    <location>
        <begin position="76"/>
        <end position="152"/>
    </location>
</feature>
<protein>
    <recommendedName>
        <fullName evidence="1">Cell morphogenesis central region domain-containing protein</fullName>
    </recommendedName>
</protein>
<evidence type="ECO:0000259" key="1">
    <source>
        <dbReference type="Pfam" id="PF14228"/>
    </source>
</evidence>
<reference evidence="2 3" key="1">
    <citation type="journal article" date="2017" name="Genome Biol.">
        <title>New reference genome sequences of hot pepper reveal the massive evolution of plant disease-resistance genes by retroduplication.</title>
        <authorList>
            <person name="Kim S."/>
            <person name="Park J."/>
            <person name="Yeom S.I."/>
            <person name="Kim Y.M."/>
            <person name="Seo E."/>
            <person name="Kim K.T."/>
            <person name="Kim M.S."/>
            <person name="Lee J.M."/>
            <person name="Cheong K."/>
            <person name="Shin H.S."/>
            <person name="Kim S.B."/>
            <person name="Han K."/>
            <person name="Lee J."/>
            <person name="Park M."/>
            <person name="Lee H.A."/>
            <person name="Lee H.Y."/>
            <person name="Lee Y."/>
            <person name="Oh S."/>
            <person name="Lee J.H."/>
            <person name="Choi E."/>
            <person name="Choi E."/>
            <person name="Lee S.E."/>
            <person name="Jeon J."/>
            <person name="Kim H."/>
            <person name="Choi G."/>
            <person name="Song H."/>
            <person name="Lee J."/>
            <person name="Lee S.C."/>
            <person name="Kwon J.K."/>
            <person name="Lee H.Y."/>
            <person name="Koo N."/>
            <person name="Hong Y."/>
            <person name="Kim R.W."/>
            <person name="Kang W.H."/>
            <person name="Huh J.H."/>
            <person name="Kang B.C."/>
            <person name="Yang T.J."/>
            <person name="Lee Y.H."/>
            <person name="Bennetzen J.L."/>
            <person name="Choi D."/>
        </authorList>
    </citation>
    <scope>NUCLEOTIDE SEQUENCE [LARGE SCALE GENOMIC DNA]</scope>
    <source>
        <strain evidence="3">cv. PBC81</strain>
    </source>
</reference>
<accession>A0A2G2XHQ2</accession>
<reference evidence="3" key="2">
    <citation type="journal article" date="2017" name="J. Anim. Genet.">
        <title>Multiple reference genome sequences of hot pepper reveal the massive evolution of plant disease resistance genes by retroduplication.</title>
        <authorList>
            <person name="Kim S."/>
            <person name="Park J."/>
            <person name="Yeom S.-I."/>
            <person name="Kim Y.-M."/>
            <person name="Seo E."/>
            <person name="Kim K.-T."/>
            <person name="Kim M.-S."/>
            <person name="Lee J.M."/>
            <person name="Cheong K."/>
            <person name="Shin H.-S."/>
            <person name="Kim S.-B."/>
            <person name="Han K."/>
            <person name="Lee J."/>
            <person name="Park M."/>
            <person name="Lee H.-A."/>
            <person name="Lee H.-Y."/>
            <person name="Lee Y."/>
            <person name="Oh S."/>
            <person name="Lee J.H."/>
            <person name="Choi E."/>
            <person name="Choi E."/>
            <person name="Lee S.E."/>
            <person name="Jeon J."/>
            <person name="Kim H."/>
            <person name="Choi G."/>
            <person name="Song H."/>
            <person name="Lee J."/>
            <person name="Lee S.-C."/>
            <person name="Kwon J.-K."/>
            <person name="Lee H.-Y."/>
            <person name="Koo N."/>
            <person name="Hong Y."/>
            <person name="Kim R.W."/>
            <person name="Kang W.-H."/>
            <person name="Huh J.H."/>
            <person name="Kang B.-C."/>
            <person name="Yang T.-J."/>
            <person name="Lee Y.-H."/>
            <person name="Bennetzen J.L."/>
            <person name="Choi D."/>
        </authorList>
    </citation>
    <scope>NUCLEOTIDE SEQUENCE [LARGE SCALE GENOMIC DNA]</scope>
    <source>
        <strain evidence="3">cv. PBC81</strain>
    </source>
</reference>
<dbReference type="Proteomes" id="UP000224567">
    <property type="component" value="Unassembled WGS sequence"/>
</dbReference>
<dbReference type="EMBL" id="MLFT02000002">
    <property type="protein sequence ID" value="PHT56989.1"/>
    <property type="molecule type" value="Genomic_DNA"/>
</dbReference>
<organism evidence="2 3">
    <name type="scientific">Capsicum baccatum</name>
    <name type="common">Peruvian pepper</name>
    <dbReference type="NCBI Taxonomy" id="33114"/>
    <lineage>
        <taxon>Eukaryota</taxon>
        <taxon>Viridiplantae</taxon>
        <taxon>Streptophyta</taxon>
        <taxon>Embryophyta</taxon>
        <taxon>Tracheophyta</taxon>
        <taxon>Spermatophyta</taxon>
        <taxon>Magnoliopsida</taxon>
        <taxon>eudicotyledons</taxon>
        <taxon>Gunneridae</taxon>
        <taxon>Pentapetalae</taxon>
        <taxon>asterids</taxon>
        <taxon>lamiids</taxon>
        <taxon>Solanales</taxon>
        <taxon>Solanaceae</taxon>
        <taxon>Solanoideae</taxon>
        <taxon>Capsiceae</taxon>
        <taxon>Capsicum</taxon>
    </lineage>
</organism>
<dbReference type="PANTHER" id="PTHR12295:SF30">
    <property type="entry name" value="PROTEIN FURRY"/>
    <property type="match status" value="1"/>
</dbReference>
<dbReference type="OrthoDB" id="6287725at2759"/>
<keyword evidence="3" id="KW-1185">Reference proteome</keyword>
<evidence type="ECO:0000313" key="2">
    <source>
        <dbReference type="EMBL" id="PHT56989.1"/>
    </source>
</evidence>
<evidence type="ECO:0000313" key="3">
    <source>
        <dbReference type="Proteomes" id="UP000224567"/>
    </source>
</evidence>
<gene>
    <name evidence="2" type="ORF">CQW23_05475</name>
</gene>
<dbReference type="InterPro" id="IPR039867">
    <property type="entry name" value="Furry/Tao3/Mor2"/>
</dbReference>
<dbReference type="Pfam" id="PF14228">
    <property type="entry name" value="MOR2-PAG1_mid"/>
    <property type="match status" value="1"/>
</dbReference>
<dbReference type="InterPro" id="IPR029473">
    <property type="entry name" value="MOR2-PAG1_mid"/>
</dbReference>
<sequence>MDNWFCRHLPNQLNDPLINQVYREQNAVVHTLAHFGPSMHGSSIRIFQHPPPFVMDLLQADREGLTLKSDPLQGGDPSRQICDDALQMLETLSIREWADDGMEGSGSCRAAIVGNLPDSYQQFQCNLCCKLAKDHPELSQLRCEEIMQRHLMLLIQLHSIKSSPGWLYGLRISILGNLRTLTGVRDY</sequence>
<dbReference type="STRING" id="33114.A0A2G2XHQ2"/>
<name>A0A2G2XHQ2_CAPBA</name>
<dbReference type="GO" id="GO:0030427">
    <property type="term" value="C:site of polarized growth"/>
    <property type="evidence" value="ECO:0007669"/>
    <property type="project" value="TreeGrafter"/>
</dbReference>
<dbReference type="AlphaFoldDB" id="A0A2G2XHQ2"/>
<proteinExistence type="predicted"/>
<comment type="caution">
    <text evidence="2">The sequence shown here is derived from an EMBL/GenBank/DDBJ whole genome shotgun (WGS) entry which is preliminary data.</text>
</comment>
<dbReference type="GO" id="GO:0000902">
    <property type="term" value="P:cell morphogenesis"/>
    <property type="evidence" value="ECO:0007669"/>
    <property type="project" value="InterPro"/>
</dbReference>
<dbReference type="GO" id="GO:0005938">
    <property type="term" value="C:cell cortex"/>
    <property type="evidence" value="ECO:0007669"/>
    <property type="project" value="TreeGrafter"/>
</dbReference>
<dbReference type="PANTHER" id="PTHR12295">
    <property type="entry name" value="FURRY-RELATED"/>
    <property type="match status" value="1"/>
</dbReference>